<dbReference type="RefSeq" id="WP_145421205.1">
    <property type="nucleotide sequence ID" value="NZ_CP036526.1"/>
</dbReference>
<gene>
    <name evidence="1" type="ORF">K239x_55020</name>
</gene>
<name>A0A517P279_9BACT</name>
<evidence type="ECO:0000313" key="2">
    <source>
        <dbReference type="Proteomes" id="UP000319817"/>
    </source>
</evidence>
<proteinExistence type="predicted"/>
<organism evidence="1 2">
    <name type="scientific">Stieleria marina</name>
    <dbReference type="NCBI Taxonomy" id="1930275"/>
    <lineage>
        <taxon>Bacteria</taxon>
        <taxon>Pseudomonadati</taxon>
        <taxon>Planctomycetota</taxon>
        <taxon>Planctomycetia</taxon>
        <taxon>Pirellulales</taxon>
        <taxon>Pirellulaceae</taxon>
        <taxon>Stieleria</taxon>
    </lineage>
</organism>
<dbReference type="AlphaFoldDB" id="A0A517P279"/>
<dbReference type="EMBL" id="CP036526">
    <property type="protein sequence ID" value="QDT13484.1"/>
    <property type="molecule type" value="Genomic_DNA"/>
</dbReference>
<reference evidence="1 2" key="1">
    <citation type="submission" date="2019-02" db="EMBL/GenBank/DDBJ databases">
        <title>Deep-cultivation of Planctomycetes and their phenomic and genomic characterization uncovers novel biology.</title>
        <authorList>
            <person name="Wiegand S."/>
            <person name="Jogler M."/>
            <person name="Boedeker C."/>
            <person name="Pinto D."/>
            <person name="Vollmers J."/>
            <person name="Rivas-Marin E."/>
            <person name="Kohn T."/>
            <person name="Peeters S.H."/>
            <person name="Heuer A."/>
            <person name="Rast P."/>
            <person name="Oberbeckmann S."/>
            <person name="Bunk B."/>
            <person name="Jeske O."/>
            <person name="Meyerdierks A."/>
            <person name="Storesund J.E."/>
            <person name="Kallscheuer N."/>
            <person name="Luecker S."/>
            <person name="Lage O.M."/>
            <person name="Pohl T."/>
            <person name="Merkel B.J."/>
            <person name="Hornburger P."/>
            <person name="Mueller R.-W."/>
            <person name="Bruemmer F."/>
            <person name="Labrenz M."/>
            <person name="Spormann A.M."/>
            <person name="Op den Camp H."/>
            <person name="Overmann J."/>
            <person name="Amann R."/>
            <person name="Jetten M.S.M."/>
            <person name="Mascher T."/>
            <person name="Medema M.H."/>
            <person name="Devos D.P."/>
            <person name="Kaster A.-K."/>
            <person name="Ovreas L."/>
            <person name="Rohde M."/>
            <person name="Galperin M.Y."/>
            <person name="Jogler C."/>
        </authorList>
    </citation>
    <scope>NUCLEOTIDE SEQUENCE [LARGE SCALE GENOMIC DNA]</scope>
    <source>
        <strain evidence="1 2">K23_9</strain>
    </source>
</reference>
<sequence length="80" mass="9375">MIKKVYLKFLIRFVIPDEILESLSLNFVNCVSKGMRNEDEYHRCIQQSLKVACQWLSTAQKSGWKPVIMGMADEHNRDRS</sequence>
<evidence type="ECO:0000313" key="1">
    <source>
        <dbReference type="EMBL" id="QDT13484.1"/>
    </source>
</evidence>
<dbReference type="Proteomes" id="UP000319817">
    <property type="component" value="Chromosome"/>
</dbReference>
<keyword evidence="2" id="KW-1185">Reference proteome</keyword>
<protein>
    <submittedName>
        <fullName evidence="1">Uncharacterized protein</fullName>
    </submittedName>
</protein>
<accession>A0A517P279</accession>